<keyword evidence="2 5" id="KW-0863">Zinc-finger</keyword>
<dbReference type="Pfam" id="PF05485">
    <property type="entry name" value="THAP"/>
    <property type="match status" value="1"/>
</dbReference>
<dbReference type="GO" id="GO:0008270">
    <property type="term" value="F:zinc ion binding"/>
    <property type="evidence" value="ECO:0007669"/>
    <property type="project" value="UniProtKB-KW"/>
</dbReference>
<dbReference type="PANTHER" id="PTHR46600:SF11">
    <property type="entry name" value="THAP DOMAIN-CONTAINING PROTEIN 10"/>
    <property type="match status" value="1"/>
</dbReference>
<keyword evidence="3" id="KW-0862">Zinc</keyword>
<evidence type="ECO:0000313" key="9">
    <source>
        <dbReference type="Proteomes" id="UP001152320"/>
    </source>
</evidence>
<evidence type="ECO:0000256" key="1">
    <source>
        <dbReference type="ARBA" id="ARBA00022723"/>
    </source>
</evidence>
<evidence type="ECO:0000259" key="7">
    <source>
        <dbReference type="PROSITE" id="PS50950"/>
    </source>
</evidence>
<dbReference type="PANTHER" id="PTHR46600">
    <property type="entry name" value="THAP DOMAIN-CONTAINING"/>
    <property type="match status" value="1"/>
</dbReference>
<feature type="compositionally biased region" description="Low complexity" evidence="6">
    <location>
        <begin position="160"/>
        <end position="169"/>
    </location>
</feature>
<accession>A0A9Q1CFN9</accession>
<dbReference type="SMART" id="SM00692">
    <property type="entry name" value="DM3"/>
    <property type="match status" value="1"/>
</dbReference>
<comment type="caution">
    <text evidence="8">The sequence shown here is derived from an EMBL/GenBank/DDBJ whole genome shotgun (WGS) entry which is preliminary data.</text>
</comment>
<dbReference type="InterPro" id="IPR006612">
    <property type="entry name" value="THAP_Znf"/>
</dbReference>
<evidence type="ECO:0000256" key="4">
    <source>
        <dbReference type="ARBA" id="ARBA00023125"/>
    </source>
</evidence>
<evidence type="ECO:0000256" key="3">
    <source>
        <dbReference type="ARBA" id="ARBA00022833"/>
    </source>
</evidence>
<proteinExistence type="predicted"/>
<dbReference type="EMBL" id="JAIZAY010000004">
    <property type="protein sequence ID" value="KAJ8043639.1"/>
    <property type="molecule type" value="Genomic_DNA"/>
</dbReference>
<dbReference type="Gene3D" id="6.20.210.20">
    <property type="entry name" value="THAP domain"/>
    <property type="match status" value="1"/>
</dbReference>
<dbReference type="SMART" id="SM00980">
    <property type="entry name" value="THAP"/>
    <property type="match status" value="1"/>
</dbReference>
<dbReference type="InterPro" id="IPR038441">
    <property type="entry name" value="THAP_Znf_sf"/>
</dbReference>
<evidence type="ECO:0000256" key="5">
    <source>
        <dbReference type="PROSITE-ProRule" id="PRU00309"/>
    </source>
</evidence>
<name>A0A9Q1CFN9_HOLLE</name>
<reference evidence="8" key="1">
    <citation type="submission" date="2021-10" db="EMBL/GenBank/DDBJ databases">
        <title>Tropical sea cucumber genome reveals ecological adaptation and Cuvierian tubules defense mechanism.</title>
        <authorList>
            <person name="Chen T."/>
        </authorList>
    </citation>
    <scope>NUCLEOTIDE SEQUENCE</scope>
    <source>
        <strain evidence="8">Nanhai2018</strain>
        <tissue evidence="8">Muscle</tissue>
    </source>
</reference>
<evidence type="ECO:0000313" key="8">
    <source>
        <dbReference type="EMBL" id="KAJ8043639.1"/>
    </source>
</evidence>
<organism evidence="8 9">
    <name type="scientific">Holothuria leucospilota</name>
    <name type="common">Black long sea cucumber</name>
    <name type="synonym">Mertensiothuria leucospilota</name>
    <dbReference type="NCBI Taxonomy" id="206669"/>
    <lineage>
        <taxon>Eukaryota</taxon>
        <taxon>Metazoa</taxon>
        <taxon>Echinodermata</taxon>
        <taxon>Eleutherozoa</taxon>
        <taxon>Echinozoa</taxon>
        <taxon>Holothuroidea</taxon>
        <taxon>Aspidochirotacea</taxon>
        <taxon>Aspidochirotida</taxon>
        <taxon>Holothuriidae</taxon>
        <taxon>Holothuria</taxon>
    </lineage>
</organism>
<dbReference type="SUPFAM" id="SSF57716">
    <property type="entry name" value="Glucocorticoid receptor-like (DNA-binding domain)"/>
    <property type="match status" value="1"/>
</dbReference>
<gene>
    <name evidence="8" type="ORF">HOLleu_10825</name>
</gene>
<protein>
    <submittedName>
        <fullName evidence="8">THAP domain-containing protein 10</fullName>
    </submittedName>
</protein>
<sequence length="169" mass="18555">MGKFCIAGHCSNSSKDGVSLHRFPKLEPYRTLWTRAVGNTRKDWLRPTNASFLCSAHFTEDSFIEFVGKRFSDFGLSPHKLKRLKPDAVPTLFGVPAPRQASSSNVSTNEVGCEPGPSTSTEQPGPSQPTPCPTSFVWEGSVKRRRIGGAFKKRERSRVSRPSSSISVG</sequence>
<feature type="region of interest" description="Disordered" evidence="6">
    <location>
        <begin position="95"/>
        <end position="169"/>
    </location>
</feature>
<feature type="compositionally biased region" description="Basic residues" evidence="6">
    <location>
        <begin position="143"/>
        <end position="156"/>
    </location>
</feature>
<feature type="domain" description="THAP-type" evidence="7">
    <location>
        <begin position="1"/>
        <end position="93"/>
    </location>
</feature>
<feature type="compositionally biased region" description="Polar residues" evidence="6">
    <location>
        <begin position="100"/>
        <end position="110"/>
    </location>
</feature>
<dbReference type="InterPro" id="IPR026516">
    <property type="entry name" value="THAP1/10"/>
</dbReference>
<dbReference type="PROSITE" id="PS50950">
    <property type="entry name" value="ZF_THAP"/>
    <property type="match status" value="1"/>
</dbReference>
<dbReference type="AlphaFoldDB" id="A0A9Q1CFN9"/>
<keyword evidence="9" id="KW-1185">Reference proteome</keyword>
<dbReference type="OrthoDB" id="5982876at2759"/>
<keyword evidence="4 5" id="KW-0238">DNA-binding</keyword>
<keyword evidence="1" id="KW-0479">Metal-binding</keyword>
<evidence type="ECO:0000256" key="6">
    <source>
        <dbReference type="SAM" id="MobiDB-lite"/>
    </source>
</evidence>
<evidence type="ECO:0000256" key="2">
    <source>
        <dbReference type="ARBA" id="ARBA00022771"/>
    </source>
</evidence>
<dbReference type="GO" id="GO:0043565">
    <property type="term" value="F:sequence-specific DNA binding"/>
    <property type="evidence" value="ECO:0007669"/>
    <property type="project" value="InterPro"/>
</dbReference>
<dbReference type="Proteomes" id="UP001152320">
    <property type="component" value="Chromosome 4"/>
</dbReference>